<evidence type="ECO:0000256" key="3">
    <source>
        <dbReference type="ARBA" id="ARBA00022692"/>
    </source>
</evidence>
<evidence type="ECO:0000259" key="7">
    <source>
        <dbReference type="Pfam" id="PF00892"/>
    </source>
</evidence>
<dbReference type="InterPro" id="IPR050638">
    <property type="entry name" value="AA-Vitamin_Transporters"/>
</dbReference>
<keyword evidence="3 6" id="KW-0812">Transmembrane</keyword>
<comment type="caution">
    <text evidence="8">The sequence shown here is derived from an EMBL/GenBank/DDBJ whole genome shotgun (WGS) entry which is preliminary data.</text>
</comment>
<dbReference type="InterPro" id="IPR037185">
    <property type="entry name" value="EmrE-like"/>
</dbReference>
<keyword evidence="5 6" id="KW-0472">Membrane</keyword>
<dbReference type="InterPro" id="IPR000620">
    <property type="entry name" value="EamA_dom"/>
</dbReference>
<evidence type="ECO:0000256" key="6">
    <source>
        <dbReference type="SAM" id="Phobius"/>
    </source>
</evidence>
<feature type="transmembrane region" description="Helical" evidence="6">
    <location>
        <begin position="275"/>
        <end position="297"/>
    </location>
</feature>
<dbReference type="EMBL" id="JAFVMH010000004">
    <property type="protein sequence ID" value="MBO1325471.1"/>
    <property type="molecule type" value="Genomic_DNA"/>
</dbReference>
<organism evidence="8 9">
    <name type="scientific">Acetobacter garciniae</name>
    <dbReference type="NCBI Taxonomy" id="2817435"/>
    <lineage>
        <taxon>Bacteria</taxon>
        <taxon>Pseudomonadati</taxon>
        <taxon>Pseudomonadota</taxon>
        <taxon>Alphaproteobacteria</taxon>
        <taxon>Acetobacterales</taxon>
        <taxon>Acetobacteraceae</taxon>
        <taxon>Acetobacter</taxon>
    </lineage>
</organism>
<evidence type="ECO:0000256" key="1">
    <source>
        <dbReference type="ARBA" id="ARBA00004141"/>
    </source>
</evidence>
<dbReference type="GO" id="GO:0016020">
    <property type="term" value="C:membrane"/>
    <property type="evidence" value="ECO:0007669"/>
    <property type="project" value="UniProtKB-SubCell"/>
</dbReference>
<feature type="transmembrane region" description="Helical" evidence="6">
    <location>
        <begin position="155"/>
        <end position="175"/>
    </location>
</feature>
<name>A0A939HQB0_9PROT</name>
<evidence type="ECO:0000313" key="9">
    <source>
        <dbReference type="Proteomes" id="UP000664073"/>
    </source>
</evidence>
<comment type="subcellular location">
    <subcellularLocation>
        <location evidence="1">Membrane</location>
        <topology evidence="1">Multi-pass membrane protein</topology>
    </subcellularLocation>
</comment>
<dbReference type="PANTHER" id="PTHR32322">
    <property type="entry name" value="INNER MEMBRANE TRANSPORTER"/>
    <property type="match status" value="1"/>
</dbReference>
<feature type="transmembrane region" description="Helical" evidence="6">
    <location>
        <begin position="249"/>
        <end position="269"/>
    </location>
</feature>
<feature type="transmembrane region" description="Helical" evidence="6">
    <location>
        <begin position="220"/>
        <end position="242"/>
    </location>
</feature>
<keyword evidence="4 6" id="KW-1133">Transmembrane helix</keyword>
<dbReference type="AlphaFoldDB" id="A0A939HQB0"/>
<feature type="transmembrane region" description="Helical" evidence="6">
    <location>
        <begin position="91"/>
        <end position="111"/>
    </location>
</feature>
<feature type="domain" description="EamA" evidence="7">
    <location>
        <begin position="9"/>
        <end position="139"/>
    </location>
</feature>
<feature type="transmembrane region" description="Helical" evidence="6">
    <location>
        <begin position="123"/>
        <end position="143"/>
    </location>
</feature>
<proteinExistence type="inferred from homology"/>
<dbReference type="Pfam" id="PF00892">
    <property type="entry name" value="EamA"/>
    <property type="match status" value="2"/>
</dbReference>
<feature type="transmembrane region" description="Helical" evidence="6">
    <location>
        <begin position="187"/>
        <end position="208"/>
    </location>
</feature>
<feature type="transmembrane region" description="Helical" evidence="6">
    <location>
        <begin position="34"/>
        <end position="54"/>
    </location>
</feature>
<feature type="domain" description="EamA" evidence="7">
    <location>
        <begin position="158"/>
        <end position="292"/>
    </location>
</feature>
<evidence type="ECO:0000313" key="8">
    <source>
        <dbReference type="EMBL" id="MBO1325471.1"/>
    </source>
</evidence>
<comment type="similarity">
    <text evidence="2">Belongs to the EamA transporter family.</text>
</comment>
<reference evidence="8" key="1">
    <citation type="submission" date="2021-03" db="EMBL/GenBank/DDBJ databases">
        <title>The complete genome sequence of Acetobacter sp. TBRC 12339.</title>
        <authorList>
            <person name="Charoenyingcharoen P."/>
            <person name="Yukphan P."/>
        </authorList>
    </citation>
    <scope>NUCLEOTIDE SEQUENCE</scope>
    <source>
        <strain evidence="8">TBRC 12339</strain>
    </source>
</reference>
<evidence type="ECO:0000256" key="2">
    <source>
        <dbReference type="ARBA" id="ARBA00007362"/>
    </source>
</evidence>
<feature type="transmembrane region" description="Helical" evidence="6">
    <location>
        <begin position="66"/>
        <end position="85"/>
    </location>
</feature>
<dbReference type="RefSeq" id="WP_207846128.1">
    <property type="nucleotide sequence ID" value="NZ_JAFVMH010000004.1"/>
</dbReference>
<dbReference type="SUPFAM" id="SSF103481">
    <property type="entry name" value="Multidrug resistance efflux transporter EmrE"/>
    <property type="match status" value="2"/>
</dbReference>
<dbReference type="Proteomes" id="UP000664073">
    <property type="component" value="Unassembled WGS sequence"/>
</dbReference>
<keyword evidence="9" id="KW-1185">Reference proteome</keyword>
<dbReference type="PANTHER" id="PTHR32322:SF2">
    <property type="entry name" value="EAMA DOMAIN-CONTAINING PROTEIN"/>
    <property type="match status" value="1"/>
</dbReference>
<gene>
    <name evidence="8" type="ORF">J2D77_09950</name>
</gene>
<sequence length="309" mass="32171">MGAYGHLVAIYLIWGSTYLASKICLSGPHAMSVLQLQITREIIGASVLGALSLLRHGWPAGVRGRDIGLCLFCGVLLWCGGNTLATACARYTSSGFIVMAMGVIPLWTALFDSLFGGGRISRRMVLSLLTGLAGLAMVVWPTFHGGQAGNGQGHPLLIMLVLQLGAMSWAAGTVLQRPLAARFPGGLIASAQLATGAVGLSCVALAIHDVPHFDVGPQQWGALAFLVLFGSVIAPSSYVAVVRTFRPEIASTFAYVNPIVGVCLGSLILGERPALLSLVGMVVILGSVALLLLPTRLNIFGGAGRRKTA</sequence>
<feature type="transmembrane region" description="Helical" evidence="6">
    <location>
        <begin position="7"/>
        <end position="28"/>
    </location>
</feature>
<evidence type="ECO:0000256" key="4">
    <source>
        <dbReference type="ARBA" id="ARBA00022989"/>
    </source>
</evidence>
<accession>A0A939HQB0</accession>
<protein>
    <submittedName>
        <fullName evidence="8">EamA family transporter</fullName>
    </submittedName>
</protein>
<evidence type="ECO:0000256" key="5">
    <source>
        <dbReference type="ARBA" id="ARBA00023136"/>
    </source>
</evidence>